<evidence type="ECO:0000259" key="5">
    <source>
        <dbReference type="PROSITE" id="PS50931"/>
    </source>
</evidence>
<comment type="caution">
    <text evidence="6">The sequence shown here is derived from an EMBL/GenBank/DDBJ whole genome shotgun (WGS) entry which is preliminary data.</text>
</comment>
<gene>
    <name evidence="6" type="ORF">ACFO0J_08060</name>
</gene>
<dbReference type="Pfam" id="PF03466">
    <property type="entry name" value="LysR_substrate"/>
    <property type="match status" value="1"/>
</dbReference>
<keyword evidence="2" id="KW-0805">Transcription regulation</keyword>
<keyword evidence="7" id="KW-1185">Reference proteome</keyword>
<dbReference type="PANTHER" id="PTHR30537:SF5">
    <property type="entry name" value="HTH-TYPE TRANSCRIPTIONAL ACTIVATOR TTDR-RELATED"/>
    <property type="match status" value="1"/>
</dbReference>
<dbReference type="InterPro" id="IPR005119">
    <property type="entry name" value="LysR_subst-bd"/>
</dbReference>
<dbReference type="Gene3D" id="1.10.10.10">
    <property type="entry name" value="Winged helix-like DNA-binding domain superfamily/Winged helix DNA-binding domain"/>
    <property type="match status" value="1"/>
</dbReference>
<evidence type="ECO:0000256" key="1">
    <source>
        <dbReference type="ARBA" id="ARBA00009437"/>
    </source>
</evidence>
<organism evidence="6 7">
    <name type="scientific">Castellaniella hirudinis</name>
    <dbReference type="NCBI Taxonomy" id="1144617"/>
    <lineage>
        <taxon>Bacteria</taxon>
        <taxon>Pseudomonadati</taxon>
        <taxon>Pseudomonadota</taxon>
        <taxon>Betaproteobacteria</taxon>
        <taxon>Burkholderiales</taxon>
        <taxon>Alcaligenaceae</taxon>
        <taxon>Castellaniella</taxon>
    </lineage>
</organism>
<dbReference type="CDD" id="cd08422">
    <property type="entry name" value="PBP2_CrgA_like"/>
    <property type="match status" value="1"/>
</dbReference>
<evidence type="ECO:0000313" key="7">
    <source>
        <dbReference type="Proteomes" id="UP001595756"/>
    </source>
</evidence>
<sequence length="308" mass="34530">MNAESLVFLADILDAGNLSAAARRLKMTRANVSYHLNRLEQTLGQQLVRRTTRRTEPTEVGLRLYEHGCRIRTELAIAQDSVRELGHQLRGRLRLSIPSGFGQAVMGPWLLDFKRQHPGIVLDVTFENHLPDMLRDETDISVRVMTNPPQNLVARSLGAVRHIACAAQSYIEQHGLPDTLEGLPMAPVLTAGVAGRQLRLSAYRDQQRQTVLLEPTLMSENFQFLHQAVMAGLGIGIIPDYLVQDEIACGAVRTILDDWQLSIFGTEMFMLYMPNRYHTRATSTFIEYILARAQARATPGRPGDIDPH</sequence>
<evidence type="ECO:0000256" key="2">
    <source>
        <dbReference type="ARBA" id="ARBA00023015"/>
    </source>
</evidence>
<evidence type="ECO:0000313" key="6">
    <source>
        <dbReference type="EMBL" id="MFC4297994.1"/>
    </source>
</evidence>
<dbReference type="SUPFAM" id="SSF53850">
    <property type="entry name" value="Periplasmic binding protein-like II"/>
    <property type="match status" value="1"/>
</dbReference>
<dbReference type="InterPro" id="IPR058163">
    <property type="entry name" value="LysR-type_TF_proteobact-type"/>
</dbReference>
<protein>
    <submittedName>
        <fullName evidence="6">LysR family transcriptional regulator</fullName>
    </submittedName>
</protein>
<dbReference type="Pfam" id="PF00126">
    <property type="entry name" value="HTH_1"/>
    <property type="match status" value="1"/>
</dbReference>
<dbReference type="InterPro" id="IPR000847">
    <property type="entry name" value="LysR_HTH_N"/>
</dbReference>
<dbReference type="InterPro" id="IPR036388">
    <property type="entry name" value="WH-like_DNA-bd_sf"/>
</dbReference>
<dbReference type="PROSITE" id="PS50931">
    <property type="entry name" value="HTH_LYSR"/>
    <property type="match status" value="1"/>
</dbReference>
<proteinExistence type="inferred from homology"/>
<dbReference type="Proteomes" id="UP001595756">
    <property type="component" value="Unassembled WGS sequence"/>
</dbReference>
<accession>A0ABV8RYR4</accession>
<evidence type="ECO:0000256" key="3">
    <source>
        <dbReference type="ARBA" id="ARBA00023125"/>
    </source>
</evidence>
<name>A0ABV8RYR4_9BURK</name>
<dbReference type="RefSeq" id="WP_376812590.1">
    <property type="nucleotide sequence ID" value="NZ_JBHSDY010000004.1"/>
</dbReference>
<dbReference type="SUPFAM" id="SSF46785">
    <property type="entry name" value="Winged helix' DNA-binding domain"/>
    <property type="match status" value="1"/>
</dbReference>
<dbReference type="EMBL" id="JBHSDY010000004">
    <property type="protein sequence ID" value="MFC4297994.1"/>
    <property type="molecule type" value="Genomic_DNA"/>
</dbReference>
<keyword evidence="4" id="KW-0804">Transcription</keyword>
<dbReference type="InterPro" id="IPR036390">
    <property type="entry name" value="WH_DNA-bd_sf"/>
</dbReference>
<dbReference type="Gene3D" id="3.40.190.290">
    <property type="match status" value="1"/>
</dbReference>
<dbReference type="PANTHER" id="PTHR30537">
    <property type="entry name" value="HTH-TYPE TRANSCRIPTIONAL REGULATOR"/>
    <property type="match status" value="1"/>
</dbReference>
<comment type="similarity">
    <text evidence="1">Belongs to the LysR transcriptional regulatory family.</text>
</comment>
<evidence type="ECO:0000256" key="4">
    <source>
        <dbReference type="ARBA" id="ARBA00023163"/>
    </source>
</evidence>
<feature type="domain" description="HTH lysR-type" evidence="5">
    <location>
        <begin position="1"/>
        <end position="58"/>
    </location>
</feature>
<reference evidence="7" key="1">
    <citation type="journal article" date="2019" name="Int. J. Syst. Evol. Microbiol.">
        <title>The Global Catalogue of Microorganisms (GCM) 10K type strain sequencing project: providing services to taxonomists for standard genome sequencing and annotation.</title>
        <authorList>
            <consortium name="The Broad Institute Genomics Platform"/>
            <consortium name="The Broad Institute Genome Sequencing Center for Infectious Disease"/>
            <person name="Wu L."/>
            <person name="Ma J."/>
        </authorList>
    </citation>
    <scope>NUCLEOTIDE SEQUENCE [LARGE SCALE GENOMIC DNA]</scope>
    <source>
        <strain evidence="7">CGMCC 1.19029</strain>
    </source>
</reference>
<keyword evidence="3" id="KW-0238">DNA-binding</keyword>